<reference evidence="1 3" key="1">
    <citation type="submission" date="2008-03" db="EMBL/GenBank/DDBJ databases">
        <title>Annotation of Ixodes scapularis.</title>
        <authorList>
            <consortium name="Ixodes scapularis Genome Project Consortium"/>
            <person name="Caler E."/>
            <person name="Hannick L.I."/>
            <person name="Bidwell S."/>
            <person name="Joardar V."/>
            <person name="Thiagarajan M."/>
            <person name="Amedeo P."/>
            <person name="Galinsky K.J."/>
            <person name="Schobel S."/>
            <person name="Inman J."/>
            <person name="Hostetler J."/>
            <person name="Miller J."/>
            <person name="Hammond M."/>
            <person name="Megy K."/>
            <person name="Lawson D."/>
            <person name="Kodira C."/>
            <person name="Sutton G."/>
            <person name="Meyer J."/>
            <person name="Hill C.A."/>
            <person name="Birren B."/>
            <person name="Nene V."/>
            <person name="Collins F."/>
            <person name="Alarcon-Chaidez F."/>
            <person name="Wikel S."/>
            <person name="Strausberg R."/>
        </authorList>
    </citation>
    <scope>NUCLEOTIDE SEQUENCE [LARGE SCALE GENOMIC DNA]</scope>
    <source>
        <strain evidence="3">Wikel</strain>
        <strain evidence="1">Wikel colony</strain>
    </source>
</reference>
<dbReference type="Proteomes" id="UP000001555">
    <property type="component" value="Unassembled WGS sequence"/>
</dbReference>
<dbReference type="HOGENOM" id="CLU_2673871_0_0_1"/>
<dbReference type="AlphaFoldDB" id="B7QDZ9"/>
<protein>
    <submittedName>
        <fullName evidence="1 2">Uncharacterized protein</fullName>
    </submittedName>
</protein>
<evidence type="ECO:0000313" key="3">
    <source>
        <dbReference type="Proteomes" id="UP000001555"/>
    </source>
</evidence>
<dbReference type="VEuPathDB" id="VectorBase:ISCW012953"/>
<gene>
    <name evidence="1" type="ORF">IscW_ISCW012953</name>
</gene>
<evidence type="ECO:0000313" key="1">
    <source>
        <dbReference type="EMBL" id="EEC17071.1"/>
    </source>
</evidence>
<dbReference type="EMBL" id="DS917225">
    <property type="protein sequence ID" value="EEC17071.1"/>
    <property type="molecule type" value="Genomic_DNA"/>
</dbReference>
<dbReference type="VEuPathDB" id="VectorBase:ISCI012953"/>
<dbReference type="InParanoid" id="B7QDZ9"/>
<dbReference type="EMBL" id="ABJB011030372">
    <property type="status" value="NOT_ANNOTATED_CDS"/>
    <property type="molecule type" value="Genomic_DNA"/>
</dbReference>
<accession>B7QDZ9</accession>
<name>B7QDZ9_IXOSC</name>
<dbReference type="EMBL" id="ABJB010426008">
    <property type="status" value="NOT_ANNOTATED_CDS"/>
    <property type="molecule type" value="Genomic_DNA"/>
</dbReference>
<reference evidence="2" key="2">
    <citation type="submission" date="2020-05" db="UniProtKB">
        <authorList>
            <consortium name="EnsemblMetazoa"/>
        </authorList>
    </citation>
    <scope>IDENTIFICATION</scope>
    <source>
        <strain evidence="2">wikel</strain>
    </source>
</reference>
<keyword evidence="3" id="KW-1185">Reference proteome</keyword>
<proteinExistence type="predicted"/>
<sequence length="75" mass="8758">MIRCSDAFSTIRRYKESLLGMVLRILSYFLTAIMLKLRGCFCWCPTSRQSLDDAERRILSCESFSVTTYYALRVT</sequence>
<dbReference type="EnsemblMetazoa" id="ISCW012953-RA">
    <property type="protein sequence ID" value="ISCW012953-PA"/>
    <property type="gene ID" value="ISCW012953"/>
</dbReference>
<dbReference type="OrthoDB" id="7457040at2759"/>
<organism>
    <name type="scientific">Ixodes scapularis</name>
    <name type="common">Black-legged tick</name>
    <name type="synonym">Deer tick</name>
    <dbReference type="NCBI Taxonomy" id="6945"/>
    <lineage>
        <taxon>Eukaryota</taxon>
        <taxon>Metazoa</taxon>
        <taxon>Ecdysozoa</taxon>
        <taxon>Arthropoda</taxon>
        <taxon>Chelicerata</taxon>
        <taxon>Arachnida</taxon>
        <taxon>Acari</taxon>
        <taxon>Parasitiformes</taxon>
        <taxon>Ixodida</taxon>
        <taxon>Ixodoidea</taxon>
        <taxon>Ixodidae</taxon>
        <taxon>Ixodinae</taxon>
        <taxon>Ixodes</taxon>
    </lineage>
</organism>
<evidence type="ECO:0000313" key="2">
    <source>
        <dbReference type="EnsemblMetazoa" id="ISCW012953-PA"/>
    </source>
</evidence>
<dbReference type="VEuPathDB" id="VectorBase:ISCP_027664"/>
<dbReference type="PaxDb" id="6945-B7QDZ9"/>